<protein>
    <recommendedName>
        <fullName evidence="6">XLF-like N-terminal domain-containing protein</fullName>
    </recommendedName>
</protein>
<reference evidence="7" key="1">
    <citation type="submission" date="2009-08" db="EMBL/GenBank/DDBJ databases">
        <title>Annotation of Salpingoeca rosetta.</title>
        <authorList>
            <consortium name="The Broad Institute Genome Sequencing Platform"/>
            <person name="Russ C."/>
            <person name="Cuomo C."/>
            <person name="Burger G."/>
            <person name="Gray M.W."/>
            <person name="Holland P.W.H."/>
            <person name="King N."/>
            <person name="Lang F.B.F."/>
            <person name="Roger A.J."/>
            <person name="Ruiz-Trillo I."/>
            <person name="Young S.K."/>
            <person name="Zeng Q."/>
            <person name="Gargeya S."/>
            <person name="Alvarado L."/>
            <person name="Berlin A."/>
            <person name="Chapman S.B."/>
            <person name="Chen Z."/>
            <person name="Freedman E."/>
            <person name="Gellesch M."/>
            <person name="Goldberg J."/>
            <person name="Griggs A."/>
            <person name="Gujja S."/>
            <person name="Heilman E."/>
            <person name="Heiman D."/>
            <person name="Howarth C."/>
            <person name="Mehta T."/>
            <person name="Neiman D."/>
            <person name="Pearson M."/>
            <person name="Roberts A."/>
            <person name="Saif S."/>
            <person name="Shea T."/>
            <person name="Shenoy N."/>
            <person name="Sisk P."/>
            <person name="Stolte C."/>
            <person name="Sykes S."/>
            <person name="White J."/>
            <person name="Yandava C."/>
            <person name="Haas B."/>
            <person name="Nusbaum C."/>
            <person name="Birren B."/>
        </authorList>
    </citation>
    <scope>NUCLEOTIDE SEQUENCE [LARGE SCALE GENOMIC DNA]</scope>
    <source>
        <strain evidence="7">ATCC 50818</strain>
    </source>
</reference>
<evidence type="ECO:0000256" key="5">
    <source>
        <dbReference type="SAM" id="MobiDB-lite"/>
    </source>
</evidence>
<dbReference type="InterPro" id="IPR015381">
    <property type="entry name" value="XLF-like_N"/>
</dbReference>
<proteinExistence type="predicted"/>
<dbReference type="RefSeq" id="XP_004990615.1">
    <property type="nucleotide sequence ID" value="XM_004990558.1"/>
</dbReference>
<name>F2UJH2_SALR5</name>
<evidence type="ECO:0000259" key="6">
    <source>
        <dbReference type="Pfam" id="PF09302"/>
    </source>
</evidence>
<dbReference type="InParanoid" id="F2UJH2"/>
<sequence>MDAWHGIVCTREEGRRSLRRRKSRHDDSLVMTSHQPSVPDFDDLDDDDDDDDGEYLHHTGNGANARATGDDEDKRAQYLIKHGVTGSHLFVYLSDGRHVWTAVHARSELAALNERFNPSVEINTQSLLSILSKNIFGGDTSTTTYRLRRHTFADAHGGRGGNNDDEDEEEDPVNESSGGDGWAFRSLTLTADTVTSARVKLHWETTLERGTLEDAYEQLTAPLMCALAVNLKYTAALEVSPYPTAGAHAELSKHAGLVDGAWVESVPFQRVFTPPCNELYKRVMQRLHPEQEPSALEPESKKSSMGAYAATTLDASADLLSPSYDSRDGGKGRASSPSLLRSSDLAPSQSPSTSADGAVPSTDFGSPIPASTASGVGGGVGVDESPLEPAFAPKRIQRRAVGKRKAEAEDKRAAPALAPAPAPQAQPAAGDDGSGEQEKKKKKKKKKRDLL</sequence>
<feature type="compositionally biased region" description="Basic and acidic residues" evidence="5">
    <location>
        <begin position="404"/>
        <end position="413"/>
    </location>
</feature>
<feature type="region of interest" description="Disordered" evidence="5">
    <location>
        <begin position="19"/>
        <end position="70"/>
    </location>
</feature>
<evidence type="ECO:0000313" key="8">
    <source>
        <dbReference type="Proteomes" id="UP000007799"/>
    </source>
</evidence>
<dbReference type="EMBL" id="GL832977">
    <property type="protein sequence ID" value="EGD77271.1"/>
    <property type="molecule type" value="Genomic_DNA"/>
</dbReference>
<dbReference type="InterPro" id="IPR038051">
    <property type="entry name" value="XRCC4-like_N_sf"/>
</dbReference>
<dbReference type="GO" id="GO:0006303">
    <property type="term" value="P:double-strand break repair via nonhomologous end joining"/>
    <property type="evidence" value="ECO:0007669"/>
    <property type="project" value="UniProtKB-ARBA"/>
</dbReference>
<comment type="subcellular location">
    <subcellularLocation>
        <location evidence="1">Nucleus</location>
    </subcellularLocation>
</comment>
<accession>F2UJH2</accession>
<dbReference type="Pfam" id="PF09302">
    <property type="entry name" value="XLF"/>
    <property type="match status" value="1"/>
</dbReference>
<organism evidence="8">
    <name type="scientific">Salpingoeca rosetta (strain ATCC 50818 / BSB-021)</name>
    <dbReference type="NCBI Taxonomy" id="946362"/>
    <lineage>
        <taxon>Eukaryota</taxon>
        <taxon>Choanoflagellata</taxon>
        <taxon>Craspedida</taxon>
        <taxon>Salpingoecidae</taxon>
        <taxon>Salpingoeca</taxon>
    </lineage>
</organism>
<dbReference type="AlphaFoldDB" id="F2UJH2"/>
<evidence type="ECO:0000256" key="2">
    <source>
        <dbReference type="ARBA" id="ARBA00022763"/>
    </source>
</evidence>
<keyword evidence="2" id="KW-0227">DNA damage</keyword>
<dbReference type="Gene3D" id="2.170.210.10">
    <property type="entry name" value="DNA double-strand break repair and VJ recombination XRCC4, N-terminal"/>
    <property type="match status" value="1"/>
</dbReference>
<feature type="compositionally biased region" description="Acidic residues" evidence="5">
    <location>
        <begin position="163"/>
        <end position="173"/>
    </location>
</feature>
<keyword evidence="3" id="KW-0234">DNA repair</keyword>
<feature type="region of interest" description="Disordered" evidence="5">
    <location>
        <begin position="319"/>
        <end position="451"/>
    </location>
</feature>
<feature type="region of interest" description="Disordered" evidence="5">
    <location>
        <begin position="153"/>
        <end position="181"/>
    </location>
</feature>
<feature type="compositionally biased region" description="Basic residues" evidence="5">
    <location>
        <begin position="440"/>
        <end position="451"/>
    </location>
</feature>
<gene>
    <name evidence="7" type="ORF">PTSG_08365</name>
</gene>
<feature type="compositionally biased region" description="Acidic residues" evidence="5">
    <location>
        <begin position="40"/>
        <end position="53"/>
    </location>
</feature>
<dbReference type="GeneID" id="16071174"/>
<dbReference type="Proteomes" id="UP000007799">
    <property type="component" value="Unassembled WGS sequence"/>
</dbReference>
<feature type="compositionally biased region" description="Polar residues" evidence="5">
    <location>
        <begin position="335"/>
        <end position="355"/>
    </location>
</feature>
<keyword evidence="8" id="KW-1185">Reference proteome</keyword>
<evidence type="ECO:0000256" key="1">
    <source>
        <dbReference type="ARBA" id="ARBA00004123"/>
    </source>
</evidence>
<keyword evidence="4" id="KW-0539">Nucleus</keyword>
<evidence type="ECO:0000256" key="4">
    <source>
        <dbReference type="ARBA" id="ARBA00023242"/>
    </source>
</evidence>
<dbReference type="GO" id="GO:0005634">
    <property type="term" value="C:nucleus"/>
    <property type="evidence" value="ECO:0007669"/>
    <property type="project" value="UniProtKB-SubCell"/>
</dbReference>
<evidence type="ECO:0000313" key="7">
    <source>
        <dbReference type="EMBL" id="EGD77271.1"/>
    </source>
</evidence>
<evidence type="ECO:0000256" key="3">
    <source>
        <dbReference type="ARBA" id="ARBA00023204"/>
    </source>
</evidence>
<feature type="domain" description="XLF-like N-terminal" evidence="6">
    <location>
        <begin position="73"/>
        <end position="150"/>
    </location>
</feature>
<dbReference type="KEGG" id="sre:PTSG_08365"/>